<dbReference type="Pfam" id="PF02557">
    <property type="entry name" value="VanY"/>
    <property type="match status" value="1"/>
</dbReference>
<name>A0A7W3JF66_9MICO</name>
<dbReference type="InterPro" id="IPR009045">
    <property type="entry name" value="Zn_M74/Hedgehog-like"/>
</dbReference>
<dbReference type="GO" id="GO:0006508">
    <property type="term" value="P:proteolysis"/>
    <property type="evidence" value="ECO:0007669"/>
    <property type="project" value="InterPro"/>
</dbReference>
<feature type="domain" description="D-alanyl-D-alanine carboxypeptidase-like core" evidence="3">
    <location>
        <begin position="343"/>
        <end position="455"/>
    </location>
</feature>
<organism evidence="4 5">
    <name type="scientific">Promicromonospora sukumoe</name>
    <dbReference type="NCBI Taxonomy" id="88382"/>
    <lineage>
        <taxon>Bacteria</taxon>
        <taxon>Bacillati</taxon>
        <taxon>Actinomycetota</taxon>
        <taxon>Actinomycetes</taxon>
        <taxon>Micrococcales</taxon>
        <taxon>Promicromonosporaceae</taxon>
        <taxon>Promicromonospora</taxon>
    </lineage>
</organism>
<keyword evidence="5" id="KW-1185">Reference proteome</keyword>
<dbReference type="EMBL" id="JACGWV010000004">
    <property type="protein sequence ID" value="MBA8811742.1"/>
    <property type="molecule type" value="Genomic_DNA"/>
</dbReference>
<sequence>MPINVEPSTSSGPSPAPALAEAPKPARSASTPEVASGRTDIPPLGPGRRPDGGSMRPLFVFLIAAAAALTGSIVFALVHTGNERELEQLNEARADVVQAVDEGRAAQDGLAAQIEAAENALAASKGKVLDGALRAELAGHVAAAKELGDTVPPSIPEAGAAGLEAAEDLDALEAQATEWSMTMQTASTTLTAATADVQDSFRQWQQQREDAQAEADAAGDQEADAAAQLTEAQATLSSVTAQLKISVRDSKYTLDWAAGLKAPTAERKALMTDRTEGEAALAARADANDLTAVQGLAEEREAARVAIEGAAWAVRATAADGSNGRLAQKDLCKVGVGPEGQNQYLRCDAAEDWKRLGAAFEAELGKPLRVEYGYRPYDWQLQAMDEFGAGQVAAPGTSNHGWAAAVDVPVDDGFRFGQPEFEWLAANGPKFGWEHPDWARAGGGREEPWHFEYTG</sequence>
<dbReference type="CDD" id="cd14814">
    <property type="entry name" value="Peptidase_M15"/>
    <property type="match status" value="1"/>
</dbReference>
<evidence type="ECO:0000256" key="2">
    <source>
        <dbReference type="SAM" id="Phobius"/>
    </source>
</evidence>
<evidence type="ECO:0000313" key="4">
    <source>
        <dbReference type="EMBL" id="MBA8811742.1"/>
    </source>
</evidence>
<evidence type="ECO:0000256" key="1">
    <source>
        <dbReference type="SAM" id="MobiDB-lite"/>
    </source>
</evidence>
<keyword evidence="2" id="KW-0812">Transmembrane</keyword>
<reference evidence="4 5" key="1">
    <citation type="submission" date="2020-07" db="EMBL/GenBank/DDBJ databases">
        <title>Sequencing the genomes of 1000 actinobacteria strains.</title>
        <authorList>
            <person name="Klenk H.-P."/>
        </authorList>
    </citation>
    <scope>NUCLEOTIDE SEQUENCE [LARGE SCALE GENOMIC DNA]</scope>
    <source>
        <strain evidence="4 5">DSM 44121</strain>
    </source>
</reference>
<dbReference type="InterPro" id="IPR003709">
    <property type="entry name" value="VanY-like_core_dom"/>
</dbReference>
<dbReference type="SUPFAM" id="SSF55166">
    <property type="entry name" value="Hedgehog/DD-peptidase"/>
    <property type="match status" value="1"/>
</dbReference>
<gene>
    <name evidence="4" type="ORF">FHX71_005760</name>
</gene>
<evidence type="ECO:0000313" key="5">
    <source>
        <dbReference type="Proteomes" id="UP000540568"/>
    </source>
</evidence>
<dbReference type="RefSeq" id="WP_220490653.1">
    <property type="nucleotide sequence ID" value="NZ_BAAATF010000017.1"/>
</dbReference>
<feature type="transmembrane region" description="Helical" evidence="2">
    <location>
        <begin position="58"/>
        <end position="78"/>
    </location>
</feature>
<keyword evidence="2" id="KW-1133">Transmembrane helix</keyword>
<keyword evidence="2" id="KW-0472">Membrane</keyword>
<dbReference type="Gene3D" id="3.30.1380.10">
    <property type="match status" value="1"/>
</dbReference>
<protein>
    <submittedName>
        <fullName evidence="4">Uncharacterized protein YlxW (UPF0749 family)</fullName>
    </submittedName>
</protein>
<dbReference type="Proteomes" id="UP000540568">
    <property type="component" value="Unassembled WGS sequence"/>
</dbReference>
<evidence type="ECO:0000259" key="3">
    <source>
        <dbReference type="Pfam" id="PF02557"/>
    </source>
</evidence>
<accession>A0A7W3JF66</accession>
<feature type="compositionally biased region" description="Low complexity" evidence="1">
    <location>
        <begin position="7"/>
        <end position="26"/>
    </location>
</feature>
<comment type="caution">
    <text evidence="4">The sequence shown here is derived from an EMBL/GenBank/DDBJ whole genome shotgun (WGS) entry which is preliminary data.</text>
</comment>
<proteinExistence type="predicted"/>
<dbReference type="AlphaFoldDB" id="A0A7W3JF66"/>
<dbReference type="GO" id="GO:0008233">
    <property type="term" value="F:peptidase activity"/>
    <property type="evidence" value="ECO:0007669"/>
    <property type="project" value="InterPro"/>
</dbReference>
<feature type="region of interest" description="Disordered" evidence="1">
    <location>
        <begin position="1"/>
        <end position="50"/>
    </location>
</feature>